<dbReference type="Proteomes" id="UP001175227">
    <property type="component" value="Unassembled WGS sequence"/>
</dbReference>
<dbReference type="SUPFAM" id="SSF52047">
    <property type="entry name" value="RNI-like"/>
    <property type="match status" value="1"/>
</dbReference>
<keyword evidence="2" id="KW-1185">Reference proteome</keyword>
<sequence>MQPYLPQELIDEIIDRMQDDFRALRACSLAARSFLPSSRKHLYSHVIIFQSGVDAPLPNSFAGSKFTCESFCGLLQGGITPVAPLVRFLSIQDGLEGTPGYLVHREKDRFPFILDLLRNLERVSISSHRGSLSWDAHETPIASFLETFQSPSLTSLDLDNLTFCGFDGIARILYECSDTLKHLSLNYITIFSRDVDIHNLTDKYDGRHLHLESLRLVEDDLGLVAKFILHESSPLRIDCLRELSISSNRHNSFVGLVAGTRDTLEHLDFFVNHNGDITTPLFMEAHKRLKSVYVGVGNHVTNLAWIDSIPLTPTIETLTLELVNPDVSDKALLWAQLDARTSGASLREVHVNLHGLSRPSRNPHSCEPYTCRDYVACADGSAILALVEDRLPTLRSKVRLTVQEVPRVCHFFFSPPPPLLCGPEREAEFLIYQSEDCKLEVCGLGIWRSSDGKCPTKLAECILGCKLGRVRVGGDLNTVPDVYISILGDTTSVRIAAVLPRGRAGRCVSYR</sequence>
<comment type="caution">
    <text evidence="1">The sequence shown here is derived from an EMBL/GenBank/DDBJ whole genome shotgun (WGS) entry which is preliminary data.</text>
</comment>
<dbReference type="InterPro" id="IPR032675">
    <property type="entry name" value="LRR_dom_sf"/>
</dbReference>
<dbReference type="EMBL" id="JAUEPR010000001">
    <property type="protein sequence ID" value="KAK0491675.1"/>
    <property type="molecule type" value="Genomic_DNA"/>
</dbReference>
<reference evidence="1" key="1">
    <citation type="submission" date="2023-06" db="EMBL/GenBank/DDBJ databases">
        <authorList>
            <consortium name="Lawrence Berkeley National Laboratory"/>
            <person name="Ahrendt S."/>
            <person name="Sahu N."/>
            <person name="Indic B."/>
            <person name="Wong-Bajracharya J."/>
            <person name="Merenyi Z."/>
            <person name="Ke H.-M."/>
            <person name="Monk M."/>
            <person name="Kocsube S."/>
            <person name="Drula E."/>
            <person name="Lipzen A."/>
            <person name="Balint B."/>
            <person name="Henrissat B."/>
            <person name="Andreopoulos B."/>
            <person name="Martin F.M."/>
            <person name="Harder C.B."/>
            <person name="Rigling D."/>
            <person name="Ford K.L."/>
            <person name="Foster G.D."/>
            <person name="Pangilinan J."/>
            <person name="Papanicolaou A."/>
            <person name="Barry K."/>
            <person name="LaButti K."/>
            <person name="Viragh M."/>
            <person name="Koriabine M."/>
            <person name="Yan M."/>
            <person name="Riley R."/>
            <person name="Champramary S."/>
            <person name="Plett K.L."/>
            <person name="Tsai I.J."/>
            <person name="Slot J."/>
            <person name="Sipos G."/>
            <person name="Plett J."/>
            <person name="Nagy L.G."/>
            <person name="Grigoriev I.V."/>
        </authorList>
    </citation>
    <scope>NUCLEOTIDE SEQUENCE</scope>
    <source>
        <strain evidence="1">ICMP 16352</strain>
    </source>
</reference>
<protein>
    <submittedName>
        <fullName evidence="1">Uncharacterized protein</fullName>
    </submittedName>
</protein>
<evidence type="ECO:0000313" key="1">
    <source>
        <dbReference type="EMBL" id="KAK0491675.1"/>
    </source>
</evidence>
<organism evidence="1 2">
    <name type="scientific">Armillaria novae-zelandiae</name>
    <dbReference type="NCBI Taxonomy" id="153914"/>
    <lineage>
        <taxon>Eukaryota</taxon>
        <taxon>Fungi</taxon>
        <taxon>Dikarya</taxon>
        <taxon>Basidiomycota</taxon>
        <taxon>Agaricomycotina</taxon>
        <taxon>Agaricomycetes</taxon>
        <taxon>Agaricomycetidae</taxon>
        <taxon>Agaricales</taxon>
        <taxon>Marasmiineae</taxon>
        <taxon>Physalacriaceae</taxon>
        <taxon>Armillaria</taxon>
    </lineage>
</organism>
<dbReference type="Gene3D" id="3.80.10.10">
    <property type="entry name" value="Ribonuclease Inhibitor"/>
    <property type="match status" value="1"/>
</dbReference>
<name>A0AA39PX65_9AGAR</name>
<gene>
    <name evidence="1" type="ORF">IW261DRAFT_103363</name>
</gene>
<accession>A0AA39PX65</accession>
<evidence type="ECO:0000313" key="2">
    <source>
        <dbReference type="Proteomes" id="UP001175227"/>
    </source>
</evidence>
<dbReference type="AlphaFoldDB" id="A0AA39PX65"/>
<proteinExistence type="predicted"/>